<dbReference type="AlphaFoldDB" id="A0AA39SE55"/>
<protein>
    <submittedName>
        <fullName evidence="1">Uncharacterized protein</fullName>
    </submittedName>
</protein>
<dbReference type="EMBL" id="JAUESC010000381">
    <property type="protein sequence ID" value="KAK0589789.1"/>
    <property type="molecule type" value="Genomic_DNA"/>
</dbReference>
<name>A0AA39SE55_ACESA</name>
<dbReference type="Proteomes" id="UP001168877">
    <property type="component" value="Unassembled WGS sequence"/>
</dbReference>
<gene>
    <name evidence="1" type="ORF">LWI29_018546</name>
</gene>
<evidence type="ECO:0000313" key="2">
    <source>
        <dbReference type="Proteomes" id="UP001168877"/>
    </source>
</evidence>
<dbReference type="Pfam" id="PF08284">
    <property type="entry name" value="RVP_2"/>
    <property type="match status" value="1"/>
</dbReference>
<organism evidence="1 2">
    <name type="scientific">Acer saccharum</name>
    <name type="common">Sugar maple</name>
    <dbReference type="NCBI Taxonomy" id="4024"/>
    <lineage>
        <taxon>Eukaryota</taxon>
        <taxon>Viridiplantae</taxon>
        <taxon>Streptophyta</taxon>
        <taxon>Embryophyta</taxon>
        <taxon>Tracheophyta</taxon>
        <taxon>Spermatophyta</taxon>
        <taxon>Magnoliopsida</taxon>
        <taxon>eudicotyledons</taxon>
        <taxon>Gunneridae</taxon>
        <taxon>Pentapetalae</taxon>
        <taxon>rosids</taxon>
        <taxon>malvids</taxon>
        <taxon>Sapindales</taxon>
        <taxon>Sapindaceae</taxon>
        <taxon>Hippocastanoideae</taxon>
        <taxon>Acereae</taxon>
        <taxon>Acer</taxon>
    </lineage>
</organism>
<dbReference type="CDD" id="cd00303">
    <property type="entry name" value="retropepsin_like"/>
    <property type="match status" value="1"/>
</dbReference>
<dbReference type="Gene3D" id="2.40.70.10">
    <property type="entry name" value="Acid Proteases"/>
    <property type="match status" value="1"/>
</dbReference>
<reference evidence="1" key="1">
    <citation type="journal article" date="2022" name="Plant J.">
        <title>Strategies of tolerance reflected in two North American maple genomes.</title>
        <authorList>
            <person name="McEvoy S.L."/>
            <person name="Sezen U.U."/>
            <person name="Trouern-Trend A."/>
            <person name="McMahon S.M."/>
            <person name="Schaberg P.G."/>
            <person name="Yang J."/>
            <person name="Wegrzyn J.L."/>
            <person name="Swenson N.G."/>
        </authorList>
    </citation>
    <scope>NUCLEOTIDE SEQUENCE</scope>
    <source>
        <strain evidence="1">NS2018</strain>
    </source>
</reference>
<evidence type="ECO:0000313" key="1">
    <source>
        <dbReference type="EMBL" id="KAK0589789.1"/>
    </source>
</evidence>
<proteinExistence type="predicted"/>
<dbReference type="InterPro" id="IPR021109">
    <property type="entry name" value="Peptidase_aspartic_dom_sf"/>
</dbReference>
<sequence>MITIQEVVENEDNSVVEQAISEETDDYSFEAPHVSMFALYGKGPNNSTQIMRILGRHKRKRLHILIDIGSTHNFLDTKVAKAMGRTLSPINPLLVEAAGSDINCSAIYRQFEWELQGVIFKTDLYIIPLGATKMVLGVQWMLTLGDITWNLNKLKMKFQVSGKVLELNGL</sequence>
<accession>A0AA39SE55</accession>
<comment type="caution">
    <text evidence="1">The sequence shown here is derived from an EMBL/GenBank/DDBJ whole genome shotgun (WGS) entry which is preliminary data.</text>
</comment>
<reference evidence="1" key="2">
    <citation type="submission" date="2023-06" db="EMBL/GenBank/DDBJ databases">
        <authorList>
            <person name="Swenson N.G."/>
            <person name="Wegrzyn J.L."/>
            <person name="Mcevoy S.L."/>
        </authorList>
    </citation>
    <scope>NUCLEOTIDE SEQUENCE</scope>
    <source>
        <strain evidence="1">NS2018</strain>
        <tissue evidence="1">Leaf</tissue>
    </source>
</reference>
<keyword evidence="2" id="KW-1185">Reference proteome</keyword>